<evidence type="ECO:0000256" key="3">
    <source>
        <dbReference type="ARBA" id="ARBA00009347"/>
    </source>
</evidence>
<dbReference type="GO" id="GO:0006552">
    <property type="term" value="P:L-leucine catabolic process"/>
    <property type="evidence" value="ECO:0007669"/>
    <property type="project" value="TreeGrafter"/>
</dbReference>
<evidence type="ECO:0000256" key="2">
    <source>
        <dbReference type="ARBA" id="ARBA00005109"/>
    </source>
</evidence>
<dbReference type="GO" id="GO:0050660">
    <property type="term" value="F:flavin adenine dinucleotide binding"/>
    <property type="evidence" value="ECO:0007669"/>
    <property type="project" value="InterPro"/>
</dbReference>
<dbReference type="InterPro" id="IPR009075">
    <property type="entry name" value="AcylCo_DH/oxidase_C"/>
</dbReference>
<organism evidence="12 13">
    <name type="scientific">Paracoccus alkenifer</name>
    <dbReference type="NCBI Taxonomy" id="65735"/>
    <lineage>
        <taxon>Bacteria</taxon>
        <taxon>Pseudomonadati</taxon>
        <taxon>Pseudomonadota</taxon>
        <taxon>Alphaproteobacteria</taxon>
        <taxon>Rhodobacterales</taxon>
        <taxon>Paracoccaceae</taxon>
        <taxon>Paracoccus</taxon>
    </lineage>
</organism>
<dbReference type="FunFam" id="1.20.140.10:FF:000001">
    <property type="entry name" value="Acyl-CoA dehydrogenase"/>
    <property type="match status" value="1"/>
</dbReference>
<dbReference type="InterPro" id="IPR046373">
    <property type="entry name" value="Acyl-CoA_Oxase/DH_mid-dom_sf"/>
</dbReference>
<dbReference type="PIRSF" id="PIRSF016578">
    <property type="entry name" value="HsaA"/>
    <property type="match status" value="1"/>
</dbReference>
<evidence type="ECO:0000256" key="7">
    <source>
        <dbReference type="ARBA" id="ARBA00023002"/>
    </source>
</evidence>
<dbReference type="Pfam" id="PF00441">
    <property type="entry name" value="Acyl-CoA_dh_1"/>
    <property type="match status" value="1"/>
</dbReference>
<evidence type="ECO:0000259" key="9">
    <source>
        <dbReference type="Pfam" id="PF00441"/>
    </source>
</evidence>
<comment type="pathway">
    <text evidence="2">Amino-acid degradation; L-valine degradation.</text>
</comment>
<keyword evidence="6 8" id="KW-0274">FAD</keyword>
<proteinExistence type="inferred from homology"/>
<dbReference type="InterPro" id="IPR036250">
    <property type="entry name" value="AcylCo_DH-like_C"/>
</dbReference>
<feature type="domain" description="Acyl-CoA oxidase/dehydrogenase middle" evidence="10">
    <location>
        <begin position="128"/>
        <end position="224"/>
    </location>
</feature>
<feature type="domain" description="Acyl-CoA dehydrogenase/oxidase N-terminal" evidence="11">
    <location>
        <begin position="14"/>
        <end position="124"/>
    </location>
</feature>
<dbReference type="FunFam" id="1.10.540.10:FF:000026">
    <property type="entry name" value="Acyl-CoA dehydrogenase medium chain"/>
    <property type="match status" value="1"/>
</dbReference>
<keyword evidence="5 8" id="KW-0285">Flavoprotein</keyword>
<dbReference type="PANTHER" id="PTHR43884:SF12">
    <property type="entry name" value="ISOVALERYL-COA DEHYDROGENASE, MITOCHONDRIAL-RELATED"/>
    <property type="match status" value="1"/>
</dbReference>
<dbReference type="InterPro" id="IPR006089">
    <property type="entry name" value="Acyl-CoA_DH_CS"/>
</dbReference>
<dbReference type="InterPro" id="IPR009100">
    <property type="entry name" value="AcylCoA_DH/oxidase_NM_dom_sf"/>
</dbReference>
<dbReference type="AlphaFoldDB" id="A0A1H6MLM3"/>
<evidence type="ECO:0000256" key="5">
    <source>
        <dbReference type="ARBA" id="ARBA00022630"/>
    </source>
</evidence>
<dbReference type="GO" id="GO:0008470">
    <property type="term" value="F:3-methylbutanoyl-CoA dehydrogenase activity"/>
    <property type="evidence" value="ECO:0007669"/>
    <property type="project" value="TreeGrafter"/>
</dbReference>
<dbReference type="InterPro" id="IPR013786">
    <property type="entry name" value="AcylCoA_DH/ox_N"/>
</dbReference>
<evidence type="ECO:0000256" key="8">
    <source>
        <dbReference type="RuleBase" id="RU362125"/>
    </source>
</evidence>
<dbReference type="Gene3D" id="1.20.140.10">
    <property type="entry name" value="Butyryl-CoA Dehydrogenase, subunit A, domain 3"/>
    <property type="match status" value="1"/>
</dbReference>
<dbReference type="SUPFAM" id="SSF47203">
    <property type="entry name" value="Acyl-CoA dehydrogenase C-terminal domain-like"/>
    <property type="match status" value="1"/>
</dbReference>
<evidence type="ECO:0000259" key="11">
    <source>
        <dbReference type="Pfam" id="PF02771"/>
    </source>
</evidence>
<dbReference type="Gene3D" id="1.10.540.10">
    <property type="entry name" value="Acyl-CoA dehydrogenase/oxidase, N-terminal domain"/>
    <property type="match status" value="1"/>
</dbReference>
<comment type="similarity">
    <text evidence="3 8">Belongs to the acyl-CoA dehydrogenase family.</text>
</comment>
<gene>
    <name evidence="12" type="ORF">SAMN04488075_2267</name>
</gene>
<dbReference type="Gene3D" id="2.40.110.10">
    <property type="entry name" value="Butyryl-CoA Dehydrogenase, subunit A, domain 2"/>
    <property type="match status" value="1"/>
</dbReference>
<evidence type="ECO:0000256" key="1">
    <source>
        <dbReference type="ARBA" id="ARBA00001974"/>
    </source>
</evidence>
<sequence length="398" mass="43285">MTSNHPDLFELDPDRAAVLDHADRFARGELYPLSERMDAEEWWPENGMRLVGEAGFLGATIPEEYGGAGMDLLSAGLVMQAFSRWNHAMALSVVAHDNLCANNIWRNGNDAQRRKYLPDLCSGKKIGALGLTEPGAGSDALGSMRTTARRDGDHYVLNGSKIFITNGPVADVVLVYAKTAPDQGTRGISAFIVETKTPSFKVAQKLVKMGYRGSQTAELVFDECRVPAENLVGAENRGVGIVMSGLDLERAMVAPLCLGIAERALDLSLDYARTRRQFGKPIGSFQMVQSMLAEMYVQTEAMRTLVWRVLGAASHVEAGEGGRGDIHRLTAASVMFAANAVNKVLDLAVQIHGGSGYIWESEINRLYRSTKLLEIGAGTTEVRKLIIAGDLLKDMPRD</sequence>
<evidence type="ECO:0000256" key="6">
    <source>
        <dbReference type="ARBA" id="ARBA00022827"/>
    </source>
</evidence>
<evidence type="ECO:0000313" key="12">
    <source>
        <dbReference type="EMBL" id="SEI02677.1"/>
    </source>
</evidence>
<keyword evidence="4" id="KW-0101">Branched-chain amino acid catabolism</keyword>
<dbReference type="PANTHER" id="PTHR43884">
    <property type="entry name" value="ACYL-COA DEHYDROGENASE"/>
    <property type="match status" value="1"/>
</dbReference>
<feature type="domain" description="Acyl-CoA dehydrogenase/oxidase C-terminal" evidence="9">
    <location>
        <begin position="236"/>
        <end position="389"/>
    </location>
</feature>
<dbReference type="Pfam" id="PF02771">
    <property type="entry name" value="Acyl-CoA_dh_N"/>
    <property type="match status" value="1"/>
</dbReference>
<dbReference type="EMBL" id="FNXG01000004">
    <property type="protein sequence ID" value="SEI02677.1"/>
    <property type="molecule type" value="Genomic_DNA"/>
</dbReference>
<keyword evidence="7 8" id="KW-0560">Oxidoreductase</keyword>
<dbReference type="FunFam" id="2.40.110.10:FF:000001">
    <property type="entry name" value="Acyl-CoA dehydrogenase, mitochondrial"/>
    <property type="match status" value="1"/>
</dbReference>
<evidence type="ECO:0000313" key="13">
    <source>
        <dbReference type="Proteomes" id="UP000199125"/>
    </source>
</evidence>
<dbReference type="Proteomes" id="UP000199125">
    <property type="component" value="Unassembled WGS sequence"/>
</dbReference>
<comment type="cofactor">
    <cofactor evidence="1 8">
        <name>FAD</name>
        <dbReference type="ChEBI" id="CHEBI:57692"/>
    </cofactor>
</comment>
<accession>A0A1H6MLM3</accession>
<evidence type="ECO:0000259" key="10">
    <source>
        <dbReference type="Pfam" id="PF02770"/>
    </source>
</evidence>
<dbReference type="RefSeq" id="WP_090848216.1">
    <property type="nucleotide sequence ID" value="NZ_FNXG01000004.1"/>
</dbReference>
<dbReference type="InterPro" id="IPR037069">
    <property type="entry name" value="AcylCoA_DH/ox_N_sf"/>
</dbReference>
<dbReference type="InterPro" id="IPR006091">
    <property type="entry name" value="Acyl-CoA_Oxase/DH_mid-dom"/>
</dbReference>
<reference evidence="13" key="1">
    <citation type="submission" date="2016-10" db="EMBL/GenBank/DDBJ databases">
        <authorList>
            <person name="Varghese N."/>
            <person name="Submissions S."/>
        </authorList>
    </citation>
    <scope>NUCLEOTIDE SEQUENCE [LARGE SCALE GENOMIC DNA]</scope>
    <source>
        <strain evidence="13">DSM 11593</strain>
    </source>
</reference>
<dbReference type="Pfam" id="PF02770">
    <property type="entry name" value="Acyl-CoA_dh_M"/>
    <property type="match status" value="1"/>
</dbReference>
<name>A0A1H6MLM3_9RHOB</name>
<dbReference type="OrthoDB" id="9775090at2"/>
<keyword evidence="13" id="KW-1185">Reference proteome</keyword>
<protein>
    <submittedName>
        <fullName evidence="12">Isovaleryl-CoA dehydrogenase</fullName>
    </submittedName>
</protein>
<dbReference type="SUPFAM" id="SSF56645">
    <property type="entry name" value="Acyl-CoA dehydrogenase NM domain-like"/>
    <property type="match status" value="1"/>
</dbReference>
<dbReference type="PROSITE" id="PS00072">
    <property type="entry name" value="ACYL_COA_DH_1"/>
    <property type="match status" value="1"/>
</dbReference>
<evidence type="ECO:0000256" key="4">
    <source>
        <dbReference type="ARBA" id="ARBA00022456"/>
    </source>
</evidence>
<dbReference type="STRING" id="65735.SAMN04488075_2267"/>